<keyword evidence="3" id="KW-1185">Reference proteome</keyword>
<dbReference type="Pfam" id="PF18331">
    <property type="entry name" value="PKHD_C"/>
    <property type="match status" value="1"/>
</dbReference>
<gene>
    <name evidence="2" type="ORF">MMF98_03235</name>
</gene>
<dbReference type="EMBL" id="JALGBI010000001">
    <property type="protein sequence ID" value="MCJ0762218.1"/>
    <property type="molecule type" value="Genomic_DNA"/>
</dbReference>
<dbReference type="RefSeq" id="WP_243307283.1">
    <property type="nucleotide sequence ID" value="NZ_JALGBI010000001.1"/>
</dbReference>
<protein>
    <recommendedName>
        <fullName evidence="1">PKHD-type hydroxylase C-terminal domain-containing protein</fullName>
    </recommendedName>
</protein>
<dbReference type="InterPro" id="IPR041097">
    <property type="entry name" value="PKHD_C"/>
</dbReference>
<comment type="caution">
    <text evidence="2">The sequence shown here is derived from an EMBL/GenBank/DDBJ whole genome shotgun (WGS) entry which is preliminary data.</text>
</comment>
<organism evidence="2 3">
    <name type="scientific">Variovorax terrae</name>
    <dbReference type="NCBI Taxonomy" id="2923278"/>
    <lineage>
        <taxon>Bacteria</taxon>
        <taxon>Pseudomonadati</taxon>
        <taxon>Pseudomonadota</taxon>
        <taxon>Betaproteobacteria</taxon>
        <taxon>Burkholderiales</taxon>
        <taxon>Comamonadaceae</taxon>
        <taxon>Variovorax</taxon>
    </lineage>
</organism>
<name>A0A9X1VX90_9BURK</name>
<sequence length="15" mass="1853">MLGTYHNLLRKWSHP</sequence>
<reference evidence="2" key="1">
    <citation type="submission" date="2022-03" db="EMBL/GenBank/DDBJ databases">
        <authorList>
            <person name="Woo C.Y."/>
        </authorList>
    </citation>
    <scope>NUCLEOTIDE SEQUENCE</scope>
    <source>
        <strain evidence="2">CYS-02</strain>
    </source>
</reference>
<accession>A0A9X1VX90</accession>
<feature type="domain" description="PKHD-type hydroxylase C-terminal" evidence="1">
    <location>
        <begin position="2"/>
        <end position="13"/>
    </location>
</feature>
<evidence type="ECO:0000259" key="1">
    <source>
        <dbReference type="Pfam" id="PF18331"/>
    </source>
</evidence>
<evidence type="ECO:0000313" key="2">
    <source>
        <dbReference type="EMBL" id="MCJ0762218.1"/>
    </source>
</evidence>
<evidence type="ECO:0000313" key="3">
    <source>
        <dbReference type="Proteomes" id="UP001139447"/>
    </source>
</evidence>
<proteinExistence type="predicted"/>
<dbReference type="Proteomes" id="UP001139447">
    <property type="component" value="Unassembled WGS sequence"/>
</dbReference>